<dbReference type="PANTHER" id="PTHR11157:SF134">
    <property type="entry name" value="ELONGATION OF FATTY ACIDS PROTEIN 1-RELATED"/>
    <property type="match status" value="1"/>
</dbReference>
<dbReference type="RefSeq" id="XP_011128918.1">
    <property type="nucleotide sequence ID" value="XM_011130616.1"/>
</dbReference>
<dbReference type="GO" id="GO:0034626">
    <property type="term" value="P:fatty acid elongation, polyunsaturated fatty acid"/>
    <property type="evidence" value="ECO:0007669"/>
    <property type="project" value="TreeGrafter"/>
</dbReference>
<feature type="transmembrane region" description="Helical" evidence="12">
    <location>
        <begin position="206"/>
        <end position="224"/>
    </location>
</feature>
<accession>A0A023BCE4</accession>
<evidence type="ECO:0000256" key="7">
    <source>
        <dbReference type="ARBA" id="ARBA00022989"/>
    </source>
</evidence>
<dbReference type="eggNOG" id="KOG3071">
    <property type="taxonomic scope" value="Eukaryota"/>
</dbReference>
<dbReference type="InterPro" id="IPR002076">
    <property type="entry name" value="ELO_fam"/>
</dbReference>
<dbReference type="VEuPathDB" id="CryptoDB:GNI_014200"/>
<comment type="similarity">
    <text evidence="2 12">Belongs to the ELO family.</text>
</comment>
<feature type="transmembrane region" description="Helical" evidence="12">
    <location>
        <begin position="59"/>
        <end position="83"/>
    </location>
</feature>
<comment type="subcellular location">
    <subcellularLocation>
        <location evidence="1">Membrane</location>
        <topology evidence="1">Multi-pass membrane protein</topology>
    </subcellularLocation>
</comment>
<dbReference type="GO" id="GO:0019367">
    <property type="term" value="P:fatty acid elongation, saturated fatty acid"/>
    <property type="evidence" value="ECO:0007669"/>
    <property type="project" value="TreeGrafter"/>
</dbReference>
<dbReference type="PANTHER" id="PTHR11157">
    <property type="entry name" value="FATTY ACID ACYL TRANSFERASE-RELATED"/>
    <property type="match status" value="1"/>
</dbReference>
<dbReference type="GO" id="GO:0030148">
    <property type="term" value="P:sphingolipid biosynthetic process"/>
    <property type="evidence" value="ECO:0007669"/>
    <property type="project" value="TreeGrafter"/>
</dbReference>
<keyword evidence="6 12" id="KW-0276">Fatty acid metabolism</keyword>
<reference evidence="13" key="1">
    <citation type="submission" date="2013-12" db="EMBL/GenBank/DDBJ databases">
        <authorList>
            <person name="Omoto C.K."/>
            <person name="Sibley D."/>
            <person name="Venepally P."/>
            <person name="Hadjithomas M."/>
            <person name="Karamycheva S."/>
            <person name="Brunk B."/>
            <person name="Roos D."/>
            <person name="Caler E."/>
            <person name="Lorenzi H."/>
        </authorList>
    </citation>
    <scope>NUCLEOTIDE SEQUENCE</scope>
</reference>
<evidence type="ECO:0000256" key="6">
    <source>
        <dbReference type="ARBA" id="ARBA00022832"/>
    </source>
</evidence>
<name>A0A023BCE4_GRENI</name>
<dbReference type="Proteomes" id="UP000019763">
    <property type="component" value="Unassembled WGS sequence"/>
</dbReference>
<dbReference type="GeneID" id="22910782"/>
<evidence type="ECO:0000256" key="10">
    <source>
        <dbReference type="ARBA" id="ARBA00023160"/>
    </source>
</evidence>
<evidence type="ECO:0000256" key="5">
    <source>
        <dbReference type="ARBA" id="ARBA00022692"/>
    </source>
</evidence>
<dbReference type="OrthoDB" id="434092at2759"/>
<proteinExistence type="inferred from homology"/>
<evidence type="ECO:0000256" key="8">
    <source>
        <dbReference type="ARBA" id="ARBA00023098"/>
    </source>
</evidence>
<evidence type="ECO:0000256" key="9">
    <source>
        <dbReference type="ARBA" id="ARBA00023136"/>
    </source>
</evidence>
<dbReference type="Pfam" id="PF01151">
    <property type="entry name" value="ELO"/>
    <property type="match status" value="1"/>
</dbReference>
<keyword evidence="9 12" id="KW-0472">Membrane</keyword>
<feature type="transmembrane region" description="Helical" evidence="12">
    <location>
        <begin position="20"/>
        <end position="38"/>
    </location>
</feature>
<evidence type="ECO:0000256" key="2">
    <source>
        <dbReference type="ARBA" id="ARBA00007263"/>
    </source>
</evidence>
<dbReference type="EC" id="2.3.1.-" evidence="12"/>
<evidence type="ECO:0000256" key="11">
    <source>
        <dbReference type="ARBA" id="ARBA00047375"/>
    </source>
</evidence>
<comment type="caution">
    <text evidence="13">The sequence shown here is derived from an EMBL/GenBank/DDBJ whole genome shotgun (WGS) entry which is preliminary data.</text>
</comment>
<keyword evidence="10 12" id="KW-0275">Fatty acid biosynthesis</keyword>
<keyword evidence="8 12" id="KW-0443">Lipid metabolism</keyword>
<keyword evidence="14" id="KW-1185">Reference proteome</keyword>
<evidence type="ECO:0000256" key="1">
    <source>
        <dbReference type="ARBA" id="ARBA00004141"/>
    </source>
</evidence>
<evidence type="ECO:0000313" key="14">
    <source>
        <dbReference type="Proteomes" id="UP000019763"/>
    </source>
</evidence>
<dbReference type="GO" id="GO:0005789">
    <property type="term" value="C:endoplasmic reticulum membrane"/>
    <property type="evidence" value="ECO:0007669"/>
    <property type="project" value="TreeGrafter"/>
</dbReference>
<dbReference type="GO" id="GO:0009922">
    <property type="term" value="F:fatty acid elongase activity"/>
    <property type="evidence" value="ECO:0007669"/>
    <property type="project" value="UniProtKB-EC"/>
</dbReference>
<evidence type="ECO:0000256" key="12">
    <source>
        <dbReference type="RuleBase" id="RU361115"/>
    </source>
</evidence>
<feature type="transmembrane region" description="Helical" evidence="12">
    <location>
        <begin position="236"/>
        <end position="257"/>
    </location>
</feature>
<sequence length="269" mass="31849">MIDWLRPDDFDFNEAPLNQWYHAATAIVSYLVLIRWIERRALERGVSAKTMDLVRRVQAVHNLALCLASLAMVLLMSYTIVLYDLRFFPNDPDTDTDYLICPTSPTPHQGRIGYVVYLFYASKYWELLDTIIQMVKGRRPPSYNFHVWHHTCYLAICWAYMKYRSSLSALAVIVNGSVHVVMYYYYYLQVRGKPVHWKHWITRIQIIQFIAGYVFFLTTVKRIYWDLQDCNGKLVLFIHAGFNMTMLVGFVQILLRIKREQKQVNKKLQ</sequence>
<evidence type="ECO:0000256" key="3">
    <source>
        <dbReference type="ARBA" id="ARBA00022516"/>
    </source>
</evidence>
<dbReference type="AlphaFoldDB" id="A0A023BCE4"/>
<organism evidence="13 14">
    <name type="scientific">Gregarina niphandrodes</name>
    <name type="common">Septate eugregarine</name>
    <dbReference type="NCBI Taxonomy" id="110365"/>
    <lineage>
        <taxon>Eukaryota</taxon>
        <taxon>Sar</taxon>
        <taxon>Alveolata</taxon>
        <taxon>Apicomplexa</taxon>
        <taxon>Conoidasida</taxon>
        <taxon>Gregarinasina</taxon>
        <taxon>Eugregarinorida</taxon>
        <taxon>Gregarinidae</taxon>
        <taxon>Gregarina</taxon>
    </lineage>
</organism>
<keyword evidence="3 12" id="KW-0444">Lipid biosynthesis</keyword>
<comment type="catalytic activity">
    <reaction evidence="11">
        <text>a very-long-chain acyl-CoA + malonyl-CoA + H(+) = a very-long-chain 3-oxoacyl-CoA + CO2 + CoA</text>
        <dbReference type="Rhea" id="RHEA:32727"/>
        <dbReference type="ChEBI" id="CHEBI:15378"/>
        <dbReference type="ChEBI" id="CHEBI:16526"/>
        <dbReference type="ChEBI" id="CHEBI:57287"/>
        <dbReference type="ChEBI" id="CHEBI:57384"/>
        <dbReference type="ChEBI" id="CHEBI:90725"/>
        <dbReference type="ChEBI" id="CHEBI:90736"/>
        <dbReference type="EC" id="2.3.1.199"/>
    </reaction>
</comment>
<dbReference type="EMBL" id="AFNH02000104">
    <property type="protein sequence ID" value="EZG83730.1"/>
    <property type="molecule type" value="Genomic_DNA"/>
</dbReference>
<keyword evidence="5 12" id="KW-0812">Transmembrane</keyword>
<protein>
    <recommendedName>
        <fullName evidence="12">Elongation of fatty acids protein</fullName>
        <ecNumber evidence="12">2.3.1.-</ecNumber>
    </recommendedName>
</protein>
<dbReference type="GO" id="GO:0042761">
    <property type="term" value="P:very long-chain fatty acid biosynthetic process"/>
    <property type="evidence" value="ECO:0007669"/>
    <property type="project" value="TreeGrafter"/>
</dbReference>
<dbReference type="GO" id="GO:0034625">
    <property type="term" value="P:fatty acid elongation, monounsaturated fatty acid"/>
    <property type="evidence" value="ECO:0007669"/>
    <property type="project" value="TreeGrafter"/>
</dbReference>
<keyword evidence="4 12" id="KW-0808">Transferase</keyword>
<gene>
    <name evidence="13" type="ORF">GNI_014200</name>
</gene>
<evidence type="ECO:0000313" key="13">
    <source>
        <dbReference type="EMBL" id="EZG83730.1"/>
    </source>
</evidence>
<comment type="catalytic activity">
    <reaction evidence="12">
        <text>an acyl-CoA + malonyl-CoA + H(+) = a 3-oxoacyl-CoA + CO2 + CoA</text>
        <dbReference type="Rhea" id="RHEA:50252"/>
        <dbReference type="ChEBI" id="CHEBI:15378"/>
        <dbReference type="ChEBI" id="CHEBI:16526"/>
        <dbReference type="ChEBI" id="CHEBI:57287"/>
        <dbReference type="ChEBI" id="CHEBI:57384"/>
        <dbReference type="ChEBI" id="CHEBI:58342"/>
        <dbReference type="ChEBI" id="CHEBI:90726"/>
    </reaction>
    <physiologicalReaction direction="left-to-right" evidence="12">
        <dbReference type="Rhea" id="RHEA:50253"/>
    </physiologicalReaction>
</comment>
<evidence type="ECO:0000256" key="4">
    <source>
        <dbReference type="ARBA" id="ARBA00022679"/>
    </source>
</evidence>
<feature type="transmembrane region" description="Helical" evidence="12">
    <location>
        <begin position="167"/>
        <end position="186"/>
    </location>
</feature>
<keyword evidence="7 12" id="KW-1133">Transmembrane helix</keyword>